<dbReference type="EMBL" id="KB291798">
    <property type="protein sequence ID" value="ELU18898.1"/>
    <property type="molecule type" value="Genomic_DNA"/>
</dbReference>
<reference evidence="4" key="1">
    <citation type="submission" date="2012-12" db="EMBL/GenBank/DDBJ databases">
        <authorList>
            <person name="Hellsten U."/>
            <person name="Grimwood J."/>
            <person name="Chapman J.A."/>
            <person name="Shapiro H."/>
            <person name="Aerts A."/>
            <person name="Otillar R.P."/>
            <person name="Terry A.Y."/>
            <person name="Boore J.L."/>
            <person name="Simakov O."/>
            <person name="Marletaz F."/>
            <person name="Cho S.-J."/>
            <person name="Edsinger-Gonzales E."/>
            <person name="Havlak P."/>
            <person name="Kuo D.-H."/>
            <person name="Larsson T."/>
            <person name="Lv J."/>
            <person name="Arendt D."/>
            <person name="Savage R."/>
            <person name="Osoegawa K."/>
            <person name="de Jong P."/>
            <person name="Lindberg D.R."/>
            <person name="Seaver E.C."/>
            <person name="Weisblat D.A."/>
            <person name="Putnam N.H."/>
            <person name="Grigoriev I.V."/>
            <person name="Rokhsar D.S."/>
        </authorList>
    </citation>
    <scope>NUCLEOTIDE SEQUENCE</scope>
    <source>
        <strain evidence="4">I ESC-2004</strain>
    </source>
</reference>
<dbReference type="HOGENOM" id="CLU_1129981_0_0_1"/>
<name>N1PB20_CAPTE</name>
<proteinExistence type="predicted"/>
<feature type="compositionally biased region" description="Basic and acidic residues" evidence="1">
    <location>
        <begin position="202"/>
        <end position="224"/>
    </location>
</feature>
<organism evidence="2">
    <name type="scientific">Capitella teleta</name>
    <name type="common">Polychaete worm</name>
    <dbReference type="NCBI Taxonomy" id="283909"/>
    <lineage>
        <taxon>Eukaryota</taxon>
        <taxon>Metazoa</taxon>
        <taxon>Spiralia</taxon>
        <taxon>Lophotrochozoa</taxon>
        <taxon>Annelida</taxon>
        <taxon>Polychaeta</taxon>
        <taxon>Sedentaria</taxon>
        <taxon>Scolecida</taxon>
        <taxon>Capitellidae</taxon>
        <taxon>Capitella</taxon>
    </lineage>
</organism>
<keyword evidence="4" id="KW-1185">Reference proteome</keyword>
<feature type="region of interest" description="Disordered" evidence="1">
    <location>
        <begin position="45"/>
        <end position="74"/>
    </location>
</feature>
<evidence type="ECO:0000313" key="3">
    <source>
        <dbReference type="EnsemblMetazoa" id="CapteP210376"/>
    </source>
</evidence>
<dbReference type="EMBL" id="AMQN01000051">
    <property type="status" value="NOT_ANNOTATED_CDS"/>
    <property type="molecule type" value="Genomic_DNA"/>
</dbReference>
<dbReference type="EnsemblMetazoa" id="CapteT210376">
    <property type="protein sequence ID" value="CapteP210376"/>
    <property type="gene ID" value="CapteG210376"/>
</dbReference>
<evidence type="ECO:0000256" key="1">
    <source>
        <dbReference type="SAM" id="MobiDB-lite"/>
    </source>
</evidence>
<dbReference type="Proteomes" id="UP000014760">
    <property type="component" value="Unassembled WGS sequence"/>
</dbReference>
<accession>N1PB20</accession>
<gene>
    <name evidence="2" type="ORF">CAPTEDRAFT_210376</name>
</gene>
<protein>
    <submittedName>
        <fullName evidence="2 3">Uncharacterized protein</fullName>
    </submittedName>
</protein>
<evidence type="ECO:0000313" key="2">
    <source>
        <dbReference type="EMBL" id="ELU18898.1"/>
    </source>
</evidence>
<evidence type="ECO:0000313" key="4">
    <source>
        <dbReference type="Proteomes" id="UP000014760"/>
    </source>
</evidence>
<reference evidence="3" key="3">
    <citation type="submission" date="2015-06" db="UniProtKB">
        <authorList>
            <consortium name="EnsemblMetazoa"/>
        </authorList>
    </citation>
    <scope>IDENTIFICATION</scope>
</reference>
<sequence>MAAIDPTSSQMPLKSLSFFSRVNWRENRECNAKDLDRQPHAELHARIRTDHPKQRHPREECVGGGRGQNPKGANTATEDIHLYIHERAFDLPKDCHIRRRSVMCPDNLIISTEGVAEEHSPLRPLNSSSIGGTACNAVSEILYDRIHFKEAQNSELFKREFALDKNLNIMMIIFVEGNWSMIAFEFRSLRRPSTNKRSLSLSRRETGDHCRDEVDGRNRDHHSVGDSNANGQADAKKSIWLSLQCP</sequence>
<reference evidence="2 4" key="2">
    <citation type="journal article" date="2013" name="Nature">
        <title>Insights into bilaterian evolution from three spiralian genomes.</title>
        <authorList>
            <person name="Simakov O."/>
            <person name="Marletaz F."/>
            <person name="Cho S.J."/>
            <person name="Edsinger-Gonzales E."/>
            <person name="Havlak P."/>
            <person name="Hellsten U."/>
            <person name="Kuo D.H."/>
            <person name="Larsson T."/>
            <person name="Lv J."/>
            <person name="Arendt D."/>
            <person name="Savage R."/>
            <person name="Osoegawa K."/>
            <person name="de Jong P."/>
            <person name="Grimwood J."/>
            <person name="Chapman J.A."/>
            <person name="Shapiro H."/>
            <person name="Aerts A."/>
            <person name="Otillar R.P."/>
            <person name="Terry A.Y."/>
            <person name="Boore J.L."/>
            <person name="Grigoriev I.V."/>
            <person name="Lindberg D.R."/>
            <person name="Seaver E.C."/>
            <person name="Weisblat D.A."/>
            <person name="Putnam N.H."/>
            <person name="Rokhsar D.S."/>
        </authorList>
    </citation>
    <scope>NUCLEOTIDE SEQUENCE</scope>
    <source>
        <strain evidence="2 4">I ESC-2004</strain>
    </source>
</reference>
<feature type="compositionally biased region" description="Basic and acidic residues" evidence="1">
    <location>
        <begin position="45"/>
        <end position="61"/>
    </location>
</feature>
<feature type="region of interest" description="Disordered" evidence="1">
    <location>
        <begin position="195"/>
        <end position="231"/>
    </location>
</feature>
<dbReference type="AlphaFoldDB" id="N1PB20"/>